<accession>A0A8T1VJ18</accession>
<evidence type="ECO:0008006" key="6">
    <source>
        <dbReference type="Google" id="ProtNLM"/>
    </source>
</evidence>
<sequence length="1210" mass="135506">MTSEDEMPTLHAALKGEVEKKRQWLREQGVSVEDIEDVASNLEAVLQYIEKEQITSIPLDELKAKWIALDKETGEEIKTLIVGGADINARDETGETALHAAASSGKTDMTGETALHAAASSGKTDMVSLLLERGADIAAADSTGETALHAAASSGKTDMVSLLLERGADMNAVDEDNQNPLISMIWRDWGSGLDEKVAIARLLCSRGSDPNLSLSADKSSLEKHQLGLLACAHHWHECYEKGEPLTEIQSEVIEGGEDAVRTFLDDLKKTRSDQLVYRSKVCIVGPSTWGKTSLVKSMTENEPSLVDIKDRTIGIDLFPFTFEENSNDGTESKVKRHDVTFWDFAGQDIYQVTHALFFSERTLYLICVDLSAYAEKLGEVETCTSNRSENDDIIQRFFEEHVLRWVRLILFRQPSAQFKVIGTKFDLISKPQWDRISVDMNCRINSFVENLDKDGVADEVKRALDAEFERDNLVKTSADRVESIEQARKSIEQAIIAKPNLNFTMTATYSQVRAQILKIKGASENATPEGRVKQVIVTFNELFKMLMRNVPNLKNAGECREILLVLHKLGDIFWYEDENMSGNKMIILDPKLILELVREVVNHKYEEENDRSYEALRRDGTLHHSLLMTFPFWKALEAVRMVGLFKHVLWRFDLAYPANNVEKLDTVDMIVPAYWGTRAAAEKAGKSLAKQPSVLTKNDVVGLAIAKWQYSLPVDISEAVYVNFVVQCYRPDVVRNVEATSLECFVRGEFFAVISFAADRTEYCDHITIEVAAATKEIAWVKMRDFVMAMEGVLLNYPGLKATKSEKFSRCIIHSNGPPNEVSSLMGDTQGEEQLRSKMPWLPPDFGWFIQSAWTKPGKLDELKAQKITLQLLRQLNVLKQLVVNDERRRFPALWRLSYSNKVIELRILSDLSGRCFHNPLRIKVPSDFLRRHANLIQAGVSVLSVVVSLIPIEVAKTAFDLARSALGPVLDRDQAVISFLETAGLNQGEVKSATEFGTLKSRMAFLLELLKLHDPPIAESKVDEVANLCCAIDEKGCYVWVHQCELEEMKGKLTRYEPPIGPSTTSSPNSTSITICVTGLRQMGYTKSRKIYCDWEIIHQSSPNAIQSGKIEEAADSGANIVKLDSVTSFEMLCECTVKVSVKQPHRYLKFFGDKEIGCGEMKLKDHFGTDCSDLKLVKVEIPLTDKKIPQPPTVICEISIESTASSSS</sequence>
<keyword evidence="5" id="KW-1185">Reference proteome</keyword>
<organism evidence="4 5">
    <name type="scientific">Phytophthora boehmeriae</name>
    <dbReference type="NCBI Taxonomy" id="109152"/>
    <lineage>
        <taxon>Eukaryota</taxon>
        <taxon>Sar</taxon>
        <taxon>Stramenopiles</taxon>
        <taxon>Oomycota</taxon>
        <taxon>Peronosporomycetes</taxon>
        <taxon>Peronosporales</taxon>
        <taxon>Peronosporaceae</taxon>
        <taxon>Phytophthora</taxon>
    </lineage>
</organism>
<evidence type="ECO:0000256" key="3">
    <source>
        <dbReference type="PROSITE-ProRule" id="PRU00023"/>
    </source>
</evidence>
<dbReference type="AlphaFoldDB" id="A0A8T1VJ18"/>
<feature type="repeat" description="ANK" evidence="3">
    <location>
        <begin position="110"/>
        <end position="142"/>
    </location>
</feature>
<dbReference type="Pfam" id="PF12796">
    <property type="entry name" value="Ank_2"/>
    <property type="match status" value="1"/>
</dbReference>
<dbReference type="Proteomes" id="UP000693981">
    <property type="component" value="Unassembled WGS sequence"/>
</dbReference>
<feature type="repeat" description="ANK" evidence="3">
    <location>
        <begin position="143"/>
        <end position="175"/>
    </location>
</feature>
<dbReference type="PROSITE" id="PS50088">
    <property type="entry name" value="ANK_REPEAT"/>
    <property type="match status" value="2"/>
</dbReference>
<dbReference type="InterPro" id="IPR002110">
    <property type="entry name" value="Ankyrin_rpt"/>
</dbReference>
<proteinExistence type="predicted"/>
<reference evidence="4" key="1">
    <citation type="submission" date="2021-02" db="EMBL/GenBank/DDBJ databases">
        <authorList>
            <person name="Palmer J.M."/>
        </authorList>
    </citation>
    <scope>NUCLEOTIDE SEQUENCE</scope>
    <source>
        <strain evidence="4">SCRP23</strain>
    </source>
</reference>
<evidence type="ECO:0000256" key="2">
    <source>
        <dbReference type="ARBA" id="ARBA00023043"/>
    </source>
</evidence>
<keyword evidence="1" id="KW-0677">Repeat</keyword>
<protein>
    <recommendedName>
        <fullName evidence="6">Non-specific serine/threonine protein kinase</fullName>
    </recommendedName>
</protein>
<evidence type="ECO:0000256" key="1">
    <source>
        <dbReference type="ARBA" id="ARBA00022737"/>
    </source>
</evidence>
<gene>
    <name evidence="4" type="ORF">PHYBOEH_011576</name>
</gene>
<dbReference type="Pfam" id="PF08477">
    <property type="entry name" value="Roc"/>
    <property type="match status" value="1"/>
</dbReference>
<dbReference type="SMART" id="SM00248">
    <property type="entry name" value="ANK"/>
    <property type="match status" value="3"/>
</dbReference>
<dbReference type="PANTHER" id="PTHR24171">
    <property type="entry name" value="ANKYRIN REPEAT DOMAIN-CONTAINING PROTEIN 39-RELATED"/>
    <property type="match status" value="1"/>
</dbReference>
<evidence type="ECO:0000313" key="4">
    <source>
        <dbReference type="EMBL" id="KAG7380133.1"/>
    </source>
</evidence>
<dbReference type="PROSITE" id="PS50297">
    <property type="entry name" value="ANK_REP_REGION"/>
    <property type="match status" value="2"/>
</dbReference>
<evidence type="ECO:0000313" key="5">
    <source>
        <dbReference type="Proteomes" id="UP000693981"/>
    </source>
</evidence>
<comment type="caution">
    <text evidence="4">The sequence shown here is derived from an EMBL/GenBank/DDBJ whole genome shotgun (WGS) entry which is preliminary data.</text>
</comment>
<keyword evidence="2 3" id="KW-0040">ANK repeat</keyword>
<dbReference type="OrthoDB" id="93327at2759"/>
<name>A0A8T1VJ18_9STRA</name>
<dbReference type="EMBL" id="JAGDFL010000891">
    <property type="protein sequence ID" value="KAG7380133.1"/>
    <property type="molecule type" value="Genomic_DNA"/>
</dbReference>